<comment type="caution">
    <text evidence="2">The sequence shown here is derived from an EMBL/GenBank/DDBJ whole genome shotgun (WGS) entry which is preliminary data.</text>
</comment>
<feature type="domain" description="DUF1737" evidence="1">
    <location>
        <begin position="3"/>
        <end position="53"/>
    </location>
</feature>
<dbReference type="OrthoDB" id="9809803at2"/>
<organism evidence="2 3">
    <name type="scientific">Aureimonas flava</name>
    <dbReference type="NCBI Taxonomy" id="2320271"/>
    <lineage>
        <taxon>Bacteria</taxon>
        <taxon>Pseudomonadati</taxon>
        <taxon>Pseudomonadota</taxon>
        <taxon>Alphaproteobacteria</taxon>
        <taxon>Hyphomicrobiales</taxon>
        <taxon>Aurantimonadaceae</taxon>
        <taxon>Aureimonas</taxon>
    </lineage>
</organism>
<sequence length="69" mass="7464">MTKLYRLLTGPDDAAFCHRVSLALSRGWELAGSPAYAFDAAEGVMKCAQPVTKVVEGVDYDPSMKLGEQ</sequence>
<protein>
    <submittedName>
        <fullName evidence="2">DUF1737 domain-containing protein</fullName>
    </submittedName>
</protein>
<dbReference type="Proteomes" id="UP000265750">
    <property type="component" value="Unassembled WGS sequence"/>
</dbReference>
<evidence type="ECO:0000313" key="3">
    <source>
        <dbReference type="Proteomes" id="UP000265750"/>
    </source>
</evidence>
<proteinExistence type="predicted"/>
<dbReference type="RefSeq" id="WP_119541296.1">
    <property type="nucleotide sequence ID" value="NZ_QYRN01000010.1"/>
</dbReference>
<evidence type="ECO:0000313" key="2">
    <source>
        <dbReference type="EMBL" id="RIX98461.1"/>
    </source>
</evidence>
<gene>
    <name evidence="2" type="ORF">D3218_17125</name>
</gene>
<evidence type="ECO:0000259" key="1">
    <source>
        <dbReference type="Pfam" id="PF08410"/>
    </source>
</evidence>
<accession>A0A3A1WPR1</accession>
<dbReference type="AlphaFoldDB" id="A0A3A1WPR1"/>
<dbReference type="EMBL" id="QYRN01000010">
    <property type="protein sequence ID" value="RIX98461.1"/>
    <property type="molecule type" value="Genomic_DNA"/>
</dbReference>
<reference evidence="3" key="1">
    <citation type="submission" date="2018-09" db="EMBL/GenBank/DDBJ databases">
        <authorList>
            <person name="Tuo L."/>
        </authorList>
    </citation>
    <scope>NUCLEOTIDE SEQUENCE [LARGE SCALE GENOMIC DNA]</scope>
    <source>
        <strain evidence="3">M2BS4Y-1</strain>
    </source>
</reference>
<dbReference type="InterPro" id="IPR013619">
    <property type="entry name" value="DUF1737"/>
</dbReference>
<dbReference type="Pfam" id="PF08410">
    <property type="entry name" value="DUF1737"/>
    <property type="match status" value="1"/>
</dbReference>
<name>A0A3A1WPR1_9HYPH</name>
<keyword evidence="3" id="KW-1185">Reference proteome</keyword>